<comment type="caution">
    <text evidence="1">The sequence shown here is derived from an EMBL/GenBank/DDBJ whole genome shotgun (WGS) entry which is preliminary data.</text>
</comment>
<sequence length="117" mass="13644">MAFDLLNTDDFPQGFTYPPEFLRVVDLELTNLEPWWIIQGDLLRRRLSGLRERFPSRQLIPFAKREDNDDVACWDLDIGGVSIVHDFATPGSEQRDHFDDFNGWLRRALEDLIEHGG</sequence>
<dbReference type="AlphaFoldDB" id="A0A6G4X1Q3"/>
<gene>
    <name evidence="1" type="ORF">G5C65_23780</name>
</gene>
<dbReference type="RefSeq" id="WP_165300957.1">
    <property type="nucleotide sequence ID" value="NZ_JAAKZZ010000289.1"/>
</dbReference>
<name>A0A6G4X1Q3_9ACTN</name>
<proteinExistence type="predicted"/>
<protein>
    <recommendedName>
        <fullName evidence="3">Knr4/Smi1-like domain-containing protein</fullName>
    </recommendedName>
</protein>
<evidence type="ECO:0000313" key="2">
    <source>
        <dbReference type="Proteomes" id="UP000477722"/>
    </source>
</evidence>
<evidence type="ECO:0000313" key="1">
    <source>
        <dbReference type="EMBL" id="NGO71318.1"/>
    </source>
</evidence>
<evidence type="ECO:0008006" key="3">
    <source>
        <dbReference type="Google" id="ProtNLM"/>
    </source>
</evidence>
<organism evidence="1 2">
    <name type="scientific">Streptomyces boncukensis</name>
    <dbReference type="NCBI Taxonomy" id="2711219"/>
    <lineage>
        <taxon>Bacteria</taxon>
        <taxon>Bacillati</taxon>
        <taxon>Actinomycetota</taxon>
        <taxon>Actinomycetes</taxon>
        <taxon>Kitasatosporales</taxon>
        <taxon>Streptomycetaceae</taxon>
        <taxon>Streptomyces</taxon>
    </lineage>
</organism>
<accession>A0A6G4X1Q3</accession>
<dbReference type="Proteomes" id="UP000477722">
    <property type="component" value="Unassembled WGS sequence"/>
</dbReference>
<keyword evidence="2" id="KW-1185">Reference proteome</keyword>
<reference evidence="1 2" key="1">
    <citation type="submission" date="2020-02" db="EMBL/GenBank/DDBJ databases">
        <title>Whole-genome analyses of novel actinobacteria.</title>
        <authorList>
            <person name="Sahin N."/>
            <person name="Tatar D."/>
        </authorList>
    </citation>
    <scope>NUCLEOTIDE SEQUENCE [LARGE SCALE GENOMIC DNA]</scope>
    <source>
        <strain evidence="1 2">SB3404</strain>
    </source>
</reference>
<dbReference type="EMBL" id="JAAKZZ010000289">
    <property type="protein sequence ID" value="NGO71318.1"/>
    <property type="molecule type" value="Genomic_DNA"/>
</dbReference>